<dbReference type="PRINTS" id="PR00077">
    <property type="entry name" value="GPDHDRGNASE"/>
</dbReference>
<dbReference type="GO" id="GO:0141152">
    <property type="term" value="F:glycerol-3-phosphate dehydrogenase (NAD+) activity"/>
    <property type="evidence" value="ECO:0007669"/>
    <property type="project" value="RHEA"/>
</dbReference>
<evidence type="ECO:0000256" key="5">
    <source>
        <dbReference type="ARBA" id="ARBA00023002"/>
    </source>
</evidence>
<feature type="active site" description="Proton acceptor" evidence="14 15">
    <location>
        <position position="196"/>
    </location>
</feature>
<dbReference type="InterPro" id="IPR011128">
    <property type="entry name" value="G3P_DH_NAD-dep_N"/>
</dbReference>
<dbReference type="AlphaFoldDB" id="A0A0R2CNC0"/>
<dbReference type="InterPro" id="IPR036291">
    <property type="entry name" value="NAD(P)-bd_dom_sf"/>
</dbReference>
<dbReference type="GO" id="GO:0008654">
    <property type="term" value="P:phospholipid biosynthetic process"/>
    <property type="evidence" value="ECO:0007669"/>
    <property type="project" value="UniProtKB-KW"/>
</dbReference>
<protein>
    <recommendedName>
        <fullName evidence="12 14">Glycerol-3-phosphate dehydrogenase [NAD(P)+]</fullName>
        <ecNumber evidence="11 14">1.1.1.94</ecNumber>
    </recommendedName>
    <alternativeName>
        <fullName evidence="14">NAD(P)(+)-dependent glycerol-3-phosphate dehydrogenase</fullName>
    </alternativeName>
    <alternativeName>
        <fullName evidence="13 14">NAD(P)H-dependent dihydroxyacetone-phosphate reductase</fullName>
    </alternativeName>
</protein>
<feature type="binding site" evidence="14">
    <location>
        <position position="259"/>
    </location>
    <ligand>
        <name>sn-glycerol 3-phosphate</name>
        <dbReference type="ChEBI" id="CHEBI:57597"/>
    </ligand>
</feature>
<dbReference type="UniPathway" id="UPA00940"/>
<evidence type="ECO:0000256" key="6">
    <source>
        <dbReference type="ARBA" id="ARBA00023027"/>
    </source>
</evidence>
<dbReference type="Gene3D" id="1.10.1040.10">
    <property type="entry name" value="N-(1-d-carboxylethyl)-l-norvaline Dehydrogenase, domain 2"/>
    <property type="match status" value="1"/>
</dbReference>
<dbReference type="RefSeq" id="WP_056961331.1">
    <property type="nucleotide sequence ID" value="NZ_AYZI01000001.1"/>
</dbReference>
<dbReference type="HAMAP" id="MF_00394">
    <property type="entry name" value="NAD_Glyc3P_dehydrog"/>
    <property type="match status" value="1"/>
</dbReference>
<dbReference type="Pfam" id="PF07479">
    <property type="entry name" value="NAD_Gly3P_dh_C"/>
    <property type="match status" value="1"/>
</dbReference>
<accession>A0A0R2CNC0</accession>
<feature type="binding site" evidence="14">
    <location>
        <position position="196"/>
    </location>
    <ligand>
        <name>sn-glycerol 3-phosphate</name>
        <dbReference type="ChEBI" id="CHEBI:57597"/>
    </ligand>
</feature>
<feature type="binding site" evidence="14">
    <location>
        <position position="284"/>
    </location>
    <ligand>
        <name>NADPH</name>
        <dbReference type="ChEBI" id="CHEBI:57783"/>
    </ligand>
</feature>
<comment type="caution">
    <text evidence="21">The sequence shown here is derived from an EMBL/GenBank/DDBJ whole genome shotgun (WGS) entry which is preliminary data.</text>
</comment>
<keyword evidence="14" id="KW-0963">Cytoplasm</keyword>
<keyword evidence="4 14" id="KW-0521">NADP</keyword>
<dbReference type="Proteomes" id="UP000051586">
    <property type="component" value="Unassembled WGS sequence"/>
</dbReference>
<evidence type="ECO:0000256" key="7">
    <source>
        <dbReference type="ARBA" id="ARBA00023098"/>
    </source>
</evidence>
<name>A0A0R2CNC0_9LACO</name>
<keyword evidence="9 14" id="KW-1208">Phospholipid metabolism</keyword>
<dbReference type="SUPFAM" id="SSF48179">
    <property type="entry name" value="6-phosphogluconate dehydrogenase C-terminal domain-like"/>
    <property type="match status" value="1"/>
</dbReference>
<evidence type="ECO:0000313" key="21">
    <source>
        <dbReference type="EMBL" id="KRM92530.1"/>
    </source>
</evidence>
<evidence type="ECO:0000259" key="20">
    <source>
        <dbReference type="Pfam" id="PF07479"/>
    </source>
</evidence>
<feature type="domain" description="Glycerol-3-phosphate dehydrogenase NAD-dependent C-terminal" evidence="20">
    <location>
        <begin position="185"/>
        <end position="325"/>
    </location>
</feature>
<evidence type="ECO:0000256" key="2">
    <source>
        <dbReference type="ARBA" id="ARBA00022516"/>
    </source>
</evidence>
<feature type="binding site" evidence="17">
    <location>
        <begin position="9"/>
        <end position="14"/>
    </location>
    <ligand>
        <name>NAD(+)</name>
        <dbReference type="ChEBI" id="CHEBI:57540"/>
    </ligand>
</feature>
<evidence type="ECO:0000259" key="19">
    <source>
        <dbReference type="Pfam" id="PF01210"/>
    </source>
</evidence>
<dbReference type="GO" id="GO:0051287">
    <property type="term" value="F:NAD binding"/>
    <property type="evidence" value="ECO:0007669"/>
    <property type="project" value="InterPro"/>
</dbReference>
<evidence type="ECO:0000256" key="14">
    <source>
        <dbReference type="HAMAP-Rule" id="MF_00394"/>
    </source>
</evidence>
<feature type="binding site" evidence="14">
    <location>
        <position position="260"/>
    </location>
    <ligand>
        <name>sn-glycerol 3-phosphate</name>
        <dbReference type="ChEBI" id="CHEBI:57597"/>
    </ligand>
</feature>
<feature type="binding site" evidence="16">
    <location>
        <position position="110"/>
    </location>
    <ligand>
        <name>substrate</name>
    </ligand>
</feature>
<evidence type="ECO:0000256" key="8">
    <source>
        <dbReference type="ARBA" id="ARBA00023209"/>
    </source>
</evidence>
<keyword evidence="2 14" id="KW-0444">Lipid biosynthesis</keyword>
<feature type="binding site" evidence="14">
    <location>
        <position position="249"/>
    </location>
    <ligand>
        <name>sn-glycerol 3-phosphate</name>
        <dbReference type="ChEBI" id="CHEBI:57597"/>
    </ligand>
</feature>
<feature type="binding site" evidence="14">
    <location>
        <position position="145"/>
    </location>
    <ligand>
        <name>NADPH</name>
        <dbReference type="ChEBI" id="CHEBI:57783"/>
    </ligand>
</feature>
<dbReference type="SUPFAM" id="SSF51735">
    <property type="entry name" value="NAD(P)-binding Rossmann-fold domains"/>
    <property type="match status" value="1"/>
</dbReference>
<keyword evidence="6 14" id="KW-0520">NAD</keyword>
<dbReference type="Gene3D" id="3.40.50.720">
    <property type="entry name" value="NAD(P)-binding Rossmann-like Domain"/>
    <property type="match status" value="1"/>
</dbReference>
<dbReference type="GO" id="GO:0006650">
    <property type="term" value="P:glycerophospholipid metabolic process"/>
    <property type="evidence" value="ECO:0007669"/>
    <property type="project" value="UniProtKB-UniRule"/>
</dbReference>
<feature type="binding site" evidence="14">
    <location>
        <position position="13"/>
    </location>
    <ligand>
        <name>NADPH</name>
        <dbReference type="ChEBI" id="CHEBI:57783"/>
    </ligand>
</feature>
<comment type="similarity">
    <text evidence="1 14 18">Belongs to the NAD-dependent glycerol-3-phosphate dehydrogenase family.</text>
</comment>
<feature type="binding site" evidence="14">
    <location>
        <position position="110"/>
    </location>
    <ligand>
        <name>sn-glycerol 3-phosphate</name>
        <dbReference type="ChEBI" id="CHEBI:57597"/>
    </ligand>
</feature>
<feature type="binding site" evidence="14">
    <location>
        <position position="110"/>
    </location>
    <ligand>
        <name>NADPH</name>
        <dbReference type="ChEBI" id="CHEBI:57783"/>
    </ligand>
</feature>
<feature type="domain" description="Glycerol-3-phosphate dehydrogenase NAD-dependent N-terminal" evidence="19">
    <location>
        <begin position="4"/>
        <end position="165"/>
    </location>
</feature>
<feature type="binding site" evidence="17">
    <location>
        <position position="145"/>
    </location>
    <ligand>
        <name>NAD(+)</name>
        <dbReference type="ChEBI" id="CHEBI:57540"/>
    </ligand>
</feature>
<dbReference type="InterPro" id="IPR006109">
    <property type="entry name" value="G3P_DH_NAD-dep_C"/>
</dbReference>
<evidence type="ECO:0000256" key="9">
    <source>
        <dbReference type="ARBA" id="ARBA00023264"/>
    </source>
</evidence>
<evidence type="ECO:0000256" key="16">
    <source>
        <dbReference type="PIRSR" id="PIRSR000114-2"/>
    </source>
</evidence>
<dbReference type="PANTHER" id="PTHR11728:SF1">
    <property type="entry name" value="GLYCEROL-3-PHOSPHATE DEHYDROGENASE [NAD(+)] 2, CHLOROPLASTIC"/>
    <property type="match status" value="1"/>
</dbReference>
<dbReference type="GO" id="GO:0046167">
    <property type="term" value="P:glycerol-3-phosphate biosynthetic process"/>
    <property type="evidence" value="ECO:0007669"/>
    <property type="project" value="UniProtKB-UniRule"/>
</dbReference>
<feature type="binding site" evidence="14">
    <location>
        <position position="50"/>
    </location>
    <ligand>
        <name>NADPH</name>
        <dbReference type="ChEBI" id="CHEBI:57783"/>
    </ligand>
</feature>
<dbReference type="FunFam" id="1.10.1040.10:FF:000001">
    <property type="entry name" value="Glycerol-3-phosphate dehydrogenase [NAD(P)+]"/>
    <property type="match status" value="1"/>
</dbReference>
<feature type="binding site" evidence="14">
    <location>
        <position position="286"/>
    </location>
    <ligand>
        <name>NADPH</name>
        <dbReference type="ChEBI" id="CHEBI:57783"/>
    </ligand>
</feature>
<dbReference type="NCBIfam" id="NF000941">
    <property type="entry name" value="PRK00094.1-3"/>
    <property type="match status" value="1"/>
</dbReference>
<feature type="binding site" evidence="16">
    <location>
        <begin position="260"/>
        <end position="261"/>
    </location>
    <ligand>
        <name>substrate</name>
    </ligand>
</feature>
<feature type="binding site" evidence="14">
    <location>
        <position position="260"/>
    </location>
    <ligand>
        <name>NADPH</name>
        <dbReference type="ChEBI" id="CHEBI:57783"/>
    </ligand>
</feature>
<reference evidence="21 22" key="1">
    <citation type="journal article" date="2015" name="Genome Announc.">
        <title>Expanding the biotechnology potential of lactobacilli through comparative genomics of 213 strains and associated genera.</title>
        <authorList>
            <person name="Sun Z."/>
            <person name="Harris H.M."/>
            <person name="McCann A."/>
            <person name="Guo C."/>
            <person name="Argimon S."/>
            <person name="Zhang W."/>
            <person name="Yang X."/>
            <person name="Jeffery I.B."/>
            <person name="Cooney J.C."/>
            <person name="Kagawa T.F."/>
            <person name="Liu W."/>
            <person name="Song Y."/>
            <person name="Salvetti E."/>
            <person name="Wrobel A."/>
            <person name="Rasinkangas P."/>
            <person name="Parkhill J."/>
            <person name="Rea M.C."/>
            <person name="O'Sullivan O."/>
            <person name="Ritari J."/>
            <person name="Douillard F.P."/>
            <person name="Paul Ross R."/>
            <person name="Yang R."/>
            <person name="Briner A.E."/>
            <person name="Felis G.E."/>
            <person name="de Vos W.M."/>
            <person name="Barrangou R."/>
            <person name="Klaenhammer T.R."/>
            <person name="Caufield P.W."/>
            <person name="Cui Y."/>
            <person name="Zhang H."/>
            <person name="O'Toole P.W."/>
        </authorList>
    </citation>
    <scope>NUCLEOTIDE SEQUENCE [LARGE SCALE GENOMIC DNA]</scope>
    <source>
        <strain evidence="21 22">DSM 22689</strain>
    </source>
</reference>
<evidence type="ECO:0000256" key="3">
    <source>
        <dbReference type="ARBA" id="ARBA00022741"/>
    </source>
</evidence>
<evidence type="ECO:0000313" key="22">
    <source>
        <dbReference type="Proteomes" id="UP000051586"/>
    </source>
</evidence>
<comment type="catalytic activity">
    <reaction evidence="10">
        <text>sn-glycerol 3-phosphate + NADP(+) = dihydroxyacetone phosphate + NADPH + H(+)</text>
        <dbReference type="Rhea" id="RHEA:11096"/>
        <dbReference type="ChEBI" id="CHEBI:15378"/>
        <dbReference type="ChEBI" id="CHEBI:57597"/>
        <dbReference type="ChEBI" id="CHEBI:57642"/>
        <dbReference type="ChEBI" id="CHEBI:57783"/>
        <dbReference type="ChEBI" id="CHEBI:58349"/>
        <dbReference type="EC" id="1.1.1.94"/>
    </reaction>
    <physiologicalReaction direction="right-to-left" evidence="10">
        <dbReference type="Rhea" id="RHEA:11098"/>
    </physiologicalReaction>
</comment>
<dbReference type="PIRSF" id="PIRSF000114">
    <property type="entry name" value="Glycerol-3-P_dh"/>
    <property type="match status" value="1"/>
</dbReference>
<feature type="binding site" evidence="14">
    <location>
        <position position="143"/>
    </location>
    <ligand>
        <name>sn-glycerol 3-phosphate</name>
        <dbReference type="ChEBI" id="CHEBI:57597"/>
    </ligand>
</feature>
<evidence type="ECO:0000256" key="11">
    <source>
        <dbReference type="ARBA" id="ARBA00066687"/>
    </source>
</evidence>
<keyword evidence="7 14" id="KW-0443">Lipid metabolism</keyword>
<evidence type="ECO:0000256" key="10">
    <source>
        <dbReference type="ARBA" id="ARBA00052716"/>
    </source>
</evidence>
<dbReference type="GO" id="GO:0005829">
    <property type="term" value="C:cytosol"/>
    <property type="evidence" value="ECO:0007669"/>
    <property type="project" value="TreeGrafter"/>
</dbReference>
<feature type="binding site" evidence="17">
    <location>
        <position position="260"/>
    </location>
    <ligand>
        <name>NAD(+)</name>
        <dbReference type="ChEBI" id="CHEBI:57540"/>
    </ligand>
</feature>
<evidence type="ECO:0000256" key="15">
    <source>
        <dbReference type="PIRSR" id="PIRSR000114-1"/>
    </source>
</evidence>
<evidence type="ECO:0000256" key="4">
    <source>
        <dbReference type="ARBA" id="ARBA00022857"/>
    </source>
</evidence>
<dbReference type="InterPro" id="IPR008927">
    <property type="entry name" value="6-PGluconate_DH-like_C_sf"/>
</dbReference>
<dbReference type="EMBL" id="AYZI01000001">
    <property type="protein sequence ID" value="KRM92530.1"/>
    <property type="molecule type" value="Genomic_DNA"/>
</dbReference>
<dbReference type="NCBIfam" id="NF000940">
    <property type="entry name" value="PRK00094.1-2"/>
    <property type="match status" value="1"/>
</dbReference>
<dbReference type="InterPro" id="IPR006168">
    <property type="entry name" value="G3P_DH_NAD-dep"/>
</dbReference>
<dbReference type="GO" id="GO:0046168">
    <property type="term" value="P:glycerol-3-phosphate catabolic process"/>
    <property type="evidence" value="ECO:0007669"/>
    <property type="project" value="InterPro"/>
</dbReference>
<feature type="binding site" evidence="14">
    <location>
        <position position="141"/>
    </location>
    <ligand>
        <name>sn-glycerol 3-phosphate</name>
        <dbReference type="ChEBI" id="CHEBI:57597"/>
    </ligand>
</feature>
<gene>
    <name evidence="14" type="primary">gpsA</name>
    <name evidence="21" type="ORF">FC87_GL000142</name>
</gene>
<evidence type="ECO:0000256" key="17">
    <source>
        <dbReference type="PIRSR" id="PIRSR000114-3"/>
    </source>
</evidence>
<dbReference type="NCBIfam" id="NF000942">
    <property type="entry name" value="PRK00094.1-4"/>
    <property type="match status" value="1"/>
</dbReference>
<feature type="binding site" evidence="14">
    <location>
        <position position="12"/>
    </location>
    <ligand>
        <name>NADPH</name>
        <dbReference type="ChEBI" id="CHEBI:57783"/>
    </ligand>
</feature>
<keyword evidence="8 14" id="KW-0594">Phospholipid biosynthesis</keyword>
<keyword evidence="5 14" id="KW-0560">Oxidoreductase</keyword>
<evidence type="ECO:0000256" key="1">
    <source>
        <dbReference type="ARBA" id="ARBA00011009"/>
    </source>
</evidence>
<dbReference type="InterPro" id="IPR013328">
    <property type="entry name" value="6PGD_dom2"/>
</dbReference>
<comment type="subcellular location">
    <subcellularLocation>
        <location evidence="14">Cytoplasm</location>
    </subcellularLocation>
</comment>
<dbReference type="EC" id="1.1.1.94" evidence="11 14"/>
<dbReference type="GO" id="GO:0141153">
    <property type="term" value="F:glycerol-3-phosphate dehydrogenase (NADP+) activity"/>
    <property type="evidence" value="ECO:0007669"/>
    <property type="project" value="RHEA"/>
</dbReference>
<evidence type="ECO:0000256" key="13">
    <source>
        <dbReference type="ARBA" id="ARBA00080511"/>
    </source>
</evidence>
<dbReference type="GO" id="GO:0005975">
    <property type="term" value="P:carbohydrate metabolic process"/>
    <property type="evidence" value="ECO:0007669"/>
    <property type="project" value="InterPro"/>
</dbReference>
<comment type="caution">
    <text evidence="14">Lacks conserved residue(s) required for the propagation of feature annotation.</text>
</comment>
<dbReference type="STRING" id="1423745.GCA_001311215_00460"/>
<evidence type="ECO:0000256" key="18">
    <source>
        <dbReference type="RuleBase" id="RU000437"/>
    </source>
</evidence>
<dbReference type="PANTHER" id="PTHR11728">
    <property type="entry name" value="GLYCEROL-3-PHOSPHATE DEHYDROGENASE"/>
    <property type="match status" value="1"/>
</dbReference>
<organism evidence="21 22">
    <name type="scientific">Fructilactobacillus florum DSM 22689 = JCM 16035</name>
    <dbReference type="NCBI Taxonomy" id="1423745"/>
    <lineage>
        <taxon>Bacteria</taxon>
        <taxon>Bacillati</taxon>
        <taxon>Bacillota</taxon>
        <taxon>Bacilli</taxon>
        <taxon>Lactobacillales</taxon>
        <taxon>Lactobacillaceae</taxon>
        <taxon>Fructilactobacillus</taxon>
    </lineage>
</organism>
<dbReference type="PATRIC" id="fig|1423745.4.peg.149"/>
<proteinExistence type="inferred from homology"/>
<comment type="pathway">
    <text evidence="14">Membrane lipid metabolism; glycerophospholipid metabolism.</text>
</comment>
<feature type="binding site" evidence="14">
    <location>
        <position position="261"/>
    </location>
    <ligand>
        <name>sn-glycerol 3-phosphate</name>
        <dbReference type="ChEBI" id="CHEBI:57597"/>
    </ligand>
</feature>
<comment type="function">
    <text evidence="14">Catalyzes the reduction of the glycolytic intermediate dihydroxyacetone phosphate (DHAP) to sn-glycerol 3-phosphate (G3P), the key precursor for phospholipid synthesis.</text>
</comment>
<evidence type="ECO:0000256" key="12">
    <source>
        <dbReference type="ARBA" id="ARBA00069372"/>
    </source>
</evidence>
<dbReference type="Pfam" id="PF01210">
    <property type="entry name" value="NAD_Gly3P_dh_N"/>
    <property type="match status" value="1"/>
</dbReference>
<keyword evidence="3 14" id="KW-0547">Nucleotide-binding</keyword>
<dbReference type="FunFam" id="3.40.50.720:FF:000019">
    <property type="entry name" value="Glycerol-3-phosphate dehydrogenase [NAD(P)+]"/>
    <property type="match status" value="1"/>
</dbReference>
<sequence length="338" mass="36359">MTEKIAVLGAGSWGSMLANILTENGHEVRIWSYNPDQVQELNEQHTNGKYLKGFRFSERLRADTDMKAVVQGADDVLLIVPSQVTRAVASDLNQVLTELNSKPALIHGSKGLEQHTFKRMSEVIEETIASQYRASISVISGPSQAEGVARKDPTLVTVASEDLQAARHFQQLFMNNYFRVYTNHDIIGVELGGALKNIIALAAGTLAGLGYGDNAKAALMTRGLAEISRLAVSYGANPLTFLGLSGVGDVIVTATSQDSRNWRAGYQLGQGKALETVINNMGMVIEGIATSQAAYEMAQLTGVEMPITEAIHAVLNGEETVAVAIQKLMTREGRAEIG</sequence>
<comment type="catalytic activity">
    <reaction evidence="14">
        <text>sn-glycerol 3-phosphate + NAD(+) = dihydroxyacetone phosphate + NADH + H(+)</text>
        <dbReference type="Rhea" id="RHEA:11092"/>
        <dbReference type="ChEBI" id="CHEBI:15378"/>
        <dbReference type="ChEBI" id="CHEBI:57540"/>
        <dbReference type="ChEBI" id="CHEBI:57597"/>
        <dbReference type="ChEBI" id="CHEBI:57642"/>
        <dbReference type="ChEBI" id="CHEBI:57945"/>
        <dbReference type="EC" id="1.1.1.94"/>
    </reaction>
</comment>